<proteinExistence type="predicted"/>
<evidence type="ECO:0000313" key="1">
    <source>
        <dbReference type="EMBL" id="KAF2115392.1"/>
    </source>
</evidence>
<dbReference type="SUPFAM" id="SSF52047">
    <property type="entry name" value="RNI-like"/>
    <property type="match status" value="1"/>
</dbReference>
<reference evidence="1" key="1">
    <citation type="journal article" date="2020" name="Stud. Mycol.">
        <title>101 Dothideomycetes genomes: a test case for predicting lifestyles and emergence of pathogens.</title>
        <authorList>
            <person name="Haridas S."/>
            <person name="Albert R."/>
            <person name="Binder M."/>
            <person name="Bloem J."/>
            <person name="Labutti K."/>
            <person name="Salamov A."/>
            <person name="Andreopoulos B."/>
            <person name="Baker S."/>
            <person name="Barry K."/>
            <person name="Bills G."/>
            <person name="Bluhm B."/>
            <person name="Cannon C."/>
            <person name="Castanera R."/>
            <person name="Culley D."/>
            <person name="Daum C."/>
            <person name="Ezra D."/>
            <person name="Gonzalez J."/>
            <person name="Henrissat B."/>
            <person name="Kuo A."/>
            <person name="Liang C."/>
            <person name="Lipzen A."/>
            <person name="Lutzoni F."/>
            <person name="Magnuson J."/>
            <person name="Mondo S."/>
            <person name="Nolan M."/>
            <person name="Ohm R."/>
            <person name="Pangilinan J."/>
            <person name="Park H.-J."/>
            <person name="Ramirez L."/>
            <person name="Alfaro M."/>
            <person name="Sun H."/>
            <person name="Tritt A."/>
            <person name="Yoshinaga Y."/>
            <person name="Zwiers L.-H."/>
            <person name="Turgeon B."/>
            <person name="Goodwin S."/>
            <person name="Spatafora J."/>
            <person name="Crous P."/>
            <person name="Grigoriev I."/>
        </authorList>
    </citation>
    <scope>NUCLEOTIDE SEQUENCE</scope>
    <source>
        <strain evidence="1">CBS 627.86</strain>
    </source>
</reference>
<evidence type="ECO:0000313" key="2">
    <source>
        <dbReference type="Proteomes" id="UP000799770"/>
    </source>
</evidence>
<organism evidence="1 2">
    <name type="scientific">Lophiotrema nucula</name>
    <dbReference type="NCBI Taxonomy" id="690887"/>
    <lineage>
        <taxon>Eukaryota</taxon>
        <taxon>Fungi</taxon>
        <taxon>Dikarya</taxon>
        <taxon>Ascomycota</taxon>
        <taxon>Pezizomycotina</taxon>
        <taxon>Dothideomycetes</taxon>
        <taxon>Pleosporomycetidae</taxon>
        <taxon>Pleosporales</taxon>
        <taxon>Lophiotremataceae</taxon>
        <taxon>Lophiotrema</taxon>
    </lineage>
</organism>
<name>A0A6A5Z7K1_9PLEO</name>
<gene>
    <name evidence="1" type="ORF">BDV96DRAFT_599733</name>
</gene>
<dbReference type="InterPro" id="IPR032675">
    <property type="entry name" value="LRR_dom_sf"/>
</dbReference>
<dbReference type="OrthoDB" id="5279008at2759"/>
<dbReference type="Gene3D" id="3.80.10.10">
    <property type="entry name" value="Ribonuclease Inhibitor"/>
    <property type="match status" value="1"/>
</dbReference>
<accession>A0A6A5Z7K1</accession>
<dbReference type="EMBL" id="ML977323">
    <property type="protein sequence ID" value="KAF2115392.1"/>
    <property type="molecule type" value="Genomic_DNA"/>
</dbReference>
<dbReference type="AlphaFoldDB" id="A0A6A5Z7K1"/>
<evidence type="ECO:0008006" key="3">
    <source>
        <dbReference type="Google" id="ProtNLM"/>
    </source>
</evidence>
<keyword evidence="2" id="KW-1185">Reference proteome</keyword>
<sequence length="470" mass="53443">MVSSALTEASNSVNGASVPPTASRLLDLIPEVFSRVCDYLGDKDLINIRQACRIANNKSYFTFGSRFFQSLEVCMHPLSLNEFLEISGHTELSKHVKKVVVYLKNVNKAYKKWSSGLDDSDNFAEGEEPQYFQDLLRLQQDMYIHFEDLTCLTESFKRLEGLDALRITDDDWNGFGTDAKLPFTRHPISCGIDKLLTPALDSWGILLESDPTRACHHVATAIQALEISGLTPHLTFDLWNIDQDQDDQMVHLFNSESMKRALPRLRVAVVKVDRELTWQIRLLEHSVHLRELKFFGVGPNVTQSALPLLNRYRWARLKVLMLSELSIASGPLIELLSTHNQSLQELEFSHSKIVGDSPIRVFDVIQALPKIRRLTLICVEADPVETITSDDFSRYEGCLGYDDEVLEVEGQQLTPSLSTLVKDYRTKHMWENTHFIDTRKARAVSEGYVVFDGITWSDTDAFKDLITQTD</sequence>
<protein>
    <recommendedName>
        <fullName evidence="3">F-box domain-containing protein</fullName>
    </recommendedName>
</protein>
<dbReference type="Proteomes" id="UP000799770">
    <property type="component" value="Unassembled WGS sequence"/>
</dbReference>